<accession>A0A0V1LLF6</accession>
<dbReference type="EMBL" id="JYDW01000032">
    <property type="protein sequence ID" value="KRZ60188.1"/>
    <property type="molecule type" value="Genomic_DNA"/>
</dbReference>
<name>A0A0V1LLF6_9BILA</name>
<dbReference type="PANTHER" id="PTHR47272">
    <property type="entry name" value="DDE_TNP_1_7 DOMAIN-CONTAINING PROTEIN"/>
    <property type="match status" value="1"/>
</dbReference>
<dbReference type="STRING" id="6335.A0A0V1LLF6"/>
<gene>
    <name evidence="2" type="primary">PGBD3</name>
    <name evidence="2" type="ORF">T02_5516</name>
</gene>
<evidence type="ECO:0000256" key="1">
    <source>
        <dbReference type="SAM" id="Phobius"/>
    </source>
</evidence>
<protein>
    <submittedName>
        <fullName evidence="2">PiggyBac transposable element-derived protein 3</fullName>
    </submittedName>
</protein>
<proteinExistence type="predicted"/>
<keyword evidence="1" id="KW-0812">Transmembrane</keyword>
<keyword evidence="1" id="KW-1133">Transmembrane helix</keyword>
<sequence length="118" mass="13421">MPNIVRSYDTVMGGVDLLDGLAAAYRPTIRSEKWYWPLFINAVNVATVAAWWIHCFVEERPHNHLELRRQVILSLLQLERIATPRVASGFMSQLPDTRFDGVNCIFGTGPQECCKVCK</sequence>
<evidence type="ECO:0000313" key="2">
    <source>
        <dbReference type="EMBL" id="KRZ60188.1"/>
    </source>
</evidence>
<dbReference type="Proteomes" id="UP000054721">
    <property type="component" value="Unassembled WGS sequence"/>
</dbReference>
<feature type="transmembrane region" description="Helical" evidence="1">
    <location>
        <begin position="34"/>
        <end position="53"/>
    </location>
</feature>
<dbReference type="AlphaFoldDB" id="A0A0V1LLF6"/>
<comment type="caution">
    <text evidence="2">The sequence shown here is derived from an EMBL/GenBank/DDBJ whole genome shotgun (WGS) entry which is preliminary data.</text>
</comment>
<reference evidence="2 3" key="1">
    <citation type="submission" date="2015-05" db="EMBL/GenBank/DDBJ databases">
        <title>Evolution of Trichinella species and genotypes.</title>
        <authorList>
            <person name="Korhonen P.K."/>
            <person name="Edoardo P."/>
            <person name="Giuseppe L.R."/>
            <person name="Gasser R.B."/>
        </authorList>
    </citation>
    <scope>NUCLEOTIDE SEQUENCE [LARGE SCALE GENOMIC DNA]</scope>
    <source>
        <strain evidence="2">ISS10</strain>
    </source>
</reference>
<evidence type="ECO:0000313" key="3">
    <source>
        <dbReference type="Proteomes" id="UP000054721"/>
    </source>
</evidence>
<keyword evidence="1" id="KW-0472">Membrane</keyword>
<dbReference type="OrthoDB" id="6380630at2759"/>
<keyword evidence="3" id="KW-1185">Reference proteome</keyword>
<organism evidence="2 3">
    <name type="scientific">Trichinella nativa</name>
    <dbReference type="NCBI Taxonomy" id="6335"/>
    <lineage>
        <taxon>Eukaryota</taxon>
        <taxon>Metazoa</taxon>
        <taxon>Ecdysozoa</taxon>
        <taxon>Nematoda</taxon>
        <taxon>Enoplea</taxon>
        <taxon>Dorylaimia</taxon>
        <taxon>Trichinellida</taxon>
        <taxon>Trichinellidae</taxon>
        <taxon>Trichinella</taxon>
    </lineage>
</organism>